<evidence type="ECO:0000259" key="1">
    <source>
        <dbReference type="PROSITE" id="PS50222"/>
    </source>
</evidence>
<proteinExistence type="predicted"/>
<dbReference type="InterPro" id="IPR002048">
    <property type="entry name" value="EF_hand_dom"/>
</dbReference>
<gene>
    <name evidence="2" type="ORF">LLUT_LOCUS32129</name>
</gene>
<dbReference type="AlphaFoldDB" id="A0AAV1YAP4"/>
<accession>A0AAV1YAP4</accession>
<sequence>MALNTKGIDSNEILENLKDVFDVLDINSNSSIIVDELDIMTRNLSEECSIV</sequence>
<name>A0AAV1YAP4_LUPLU</name>
<protein>
    <recommendedName>
        <fullName evidence="1">EF-hand domain-containing protein</fullName>
    </recommendedName>
</protein>
<comment type="caution">
    <text evidence="2">The sequence shown here is derived from an EMBL/GenBank/DDBJ whole genome shotgun (WGS) entry which is preliminary data.</text>
</comment>
<organism evidence="2 3">
    <name type="scientific">Lupinus luteus</name>
    <name type="common">European yellow lupine</name>
    <dbReference type="NCBI Taxonomy" id="3873"/>
    <lineage>
        <taxon>Eukaryota</taxon>
        <taxon>Viridiplantae</taxon>
        <taxon>Streptophyta</taxon>
        <taxon>Embryophyta</taxon>
        <taxon>Tracheophyta</taxon>
        <taxon>Spermatophyta</taxon>
        <taxon>Magnoliopsida</taxon>
        <taxon>eudicotyledons</taxon>
        <taxon>Gunneridae</taxon>
        <taxon>Pentapetalae</taxon>
        <taxon>rosids</taxon>
        <taxon>fabids</taxon>
        <taxon>Fabales</taxon>
        <taxon>Fabaceae</taxon>
        <taxon>Papilionoideae</taxon>
        <taxon>50 kb inversion clade</taxon>
        <taxon>genistoids sensu lato</taxon>
        <taxon>core genistoids</taxon>
        <taxon>Genisteae</taxon>
        <taxon>Lupinus</taxon>
    </lineage>
</organism>
<evidence type="ECO:0000313" key="2">
    <source>
        <dbReference type="EMBL" id="CAL0331069.1"/>
    </source>
</evidence>
<reference evidence="2 3" key="1">
    <citation type="submission" date="2024-03" db="EMBL/GenBank/DDBJ databases">
        <authorList>
            <person name="Martinez-Hernandez J."/>
        </authorList>
    </citation>
    <scope>NUCLEOTIDE SEQUENCE [LARGE SCALE GENOMIC DNA]</scope>
</reference>
<dbReference type="EMBL" id="CAXHTB010000023">
    <property type="protein sequence ID" value="CAL0331069.1"/>
    <property type="molecule type" value="Genomic_DNA"/>
</dbReference>
<evidence type="ECO:0000313" key="3">
    <source>
        <dbReference type="Proteomes" id="UP001497480"/>
    </source>
</evidence>
<feature type="domain" description="EF-hand" evidence="1">
    <location>
        <begin position="12"/>
        <end position="47"/>
    </location>
</feature>
<dbReference type="GO" id="GO:0005509">
    <property type="term" value="F:calcium ion binding"/>
    <property type="evidence" value="ECO:0007669"/>
    <property type="project" value="InterPro"/>
</dbReference>
<dbReference type="Proteomes" id="UP001497480">
    <property type="component" value="Unassembled WGS sequence"/>
</dbReference>
<keyword evidence="3" id="KW-1185">Reference proteome</keyword>
<dbReference type="PROSITE" id="PS50222">
    <property type="entry name" value="EF_HAND_2"/>
    <property type="match status" value="1"/>
</dbReference>